<sequence length="165" mass="18865">MRIWRLIAVGGVLLLSFNQTNALTNNNILVNFSQLVQAVENGDDVRAIIHFDNCLVKEPAIQTQIERRLAGATTRFNFTHYFHAQEKINDQLIDTVTTSMKIFIEHSSGELLTFSGRLRIFEDNTATLHVDFFNPILHKHQLVTDWLCTISNGQDDNGLVLFDFF</sequence>
<comment type="caution">
    <text evidence="2">The sequence shown here is derived from an EMBL/GenBank/DDBJ whole genome shotgun (WGS) entry which is preliminary data.</text>
</comment>
<organism evidence="2 3">
    <name type="scientific">Legionella santicrucis</name>
    <dbReference type="NCBI Taxonomy" id="45074"/>
    <lineage>
        <taxon>Bacteria</taxon>
        <taxon>Pseudomonadati</taxon>
        <taxon>Pseudomonadota</taxon>
        <taxon>Gammaproteobacteria</taxon>
        <taxon>Legionellales</taxon>
        <taxon>Legionellaceae</taxon>
        <taxon>Legionella</taxon>
    </lineage>
</organism>
<reference evidence="2 3" key="1">
    <citation type="submission" date="2015-11" db="EMBL/GenBank/DDBJ databases">
        <title>Genomic analysis of 38 Legionella species identifies large and diverse effector repertoires.</title>
        <authorList>
            <person name="Burstein D."/>
            <person name="Amaro F."/>
            <person name="Zusman T."/>
            <person name="Lifshitz Z."/>
            <person name="Cohen O."/>
            <person name="Gilbert J.A."/>
            <person name="Pupko T."/>
            <person name="Shuman H.A."/>
            <person name="Segal G."/>
        </authorList>
    </citation>
    <scope>NUCLEOTIDE SEQUENCE [LARGE SCALE GENOMIC DNA]</scope>
    <source>
        <strain evidence="2 3">SC-63-C7</strain>
    </source>
</reference>
<dbReference type="PATRIC" id="fig|45074.5.peg.4419"/>
<keyword evidence="1" id="KW-0732">Signal</keyword>
<evidence type="ECO:0000313" key="2">
    <source>
        <dbReference type="EMBL" id="KTD53704.1"/>
    </source>
</evidence>
<gene>
    <name evidence="2" type="ORF">Lsan_4114</name>
</gene>
<evidence type="ECO:0000313" key="3">
    <source>
        <dbReference type="Proteomes" id="UP000054703"/>
    </source>
</evidence>
<evidence type="ECO:0000256" key="1">
    <source>
        <dbReference type="SAM" id="SignalP"/>
    </source>
</evidence>
<feature type="chain" id="PRO_5006917392" description="SnoaL-like domain-containing protein" evidence="1">
    <location>
        <begin position="23"/>
        <end position="165"/>
    </location>
</feature>
<dbReference type="RefSeq" id="WP_058515981.1">
    <property type="nucleotide sequence ID" value="NZ_CAAAIH010000052.1"/>
</dbReference>
<evidence type="ECO:0008006" key="4">
    <source>
        <dbReference type="Google" id="ProtNLM"/>
    </source>
</evidence>
<keyword evidence="3" id="KW-1185">Reference proteome</keyword>
<dbReference type="EMBL" id="LNYU01000091">
    <property type="protein sequence ID" value="KTD53704.1"/>
    <property type="molecule type" value="Genomic_DNA"/>
</dbReference>
<name>A0A0W0Y9U5_9GAMM</name>
<dbReference type="AlphaFoldDB" id="A0A0W0Y9U5"/>
<dbReference type="Proteomes" id="UP000054703">
    <property type="component" value="Unassembled WGS sequence"/>
</dbReference>
<dbReference type="OrthoDB" id="5648847at2"/>
<accession>A0A0W0Y9U5</accession>
<proteinExistence type="predicted"/>
<feature type="signal peptide" evidence="1">
    <location>
        <begin position="1"/>
        <end position="22"/>
    </location>
</feature>
<protein>
    <recommendedName>
        <fullName evidence="4">SnoaL-like domain-containing protein</fullName>
    </recommendedName>
</protein>